<dbReference type="PROSITE" id="PS50878">
    <property type="entry name" value="RT_POL"/>
    <property type="match status" value="1"/>
</dbReference>
<dbReference type="PANTHER" id="PTHR19446">
    <property type="entry name" value="REVERSE TRANSCRIPTASES"/>
    <property type="match status" value="1"/>
</dbReference>
<dbReference type="EMBL" id="JANIEX010001981">
    <property type="protein sequence ID" value="KAJ3552935.1"/>
    <property type="molecule type" value="Genomic_DNA"/>
</dbReference>
<dbReference type="CDD" id="cd01650">
    <property type="entry name" value="RT_nLTR_like"/>
    <property type="match status" value="1"/>
</dbReference>
<reference evidence="2" key="1">
    <citation type="submission" date="2022-07" db="EMBL/GenBank/DDBJ databases">
        <title>Genome Sequence of Leucocoprinus birnbaumii.</title>
        <authorList>
            <person name="Buettner E."/>
        </authorList>
    </citation>
    <scope>NUCLEOTIDE SEQUENCE</scope>
    <source>
        <strain evidence="2">VT141</strain>
    </source>
</reference>
<gene>
    <name evidence="2" type="ORF">NP233_g12760</name>
</gene>
<dbReference type="InterPro" id="IPR043502">
    <property type="entry name" value="DNA/RNA_pol_sf"/>
</dbReference>
<organism evidence="2 3">
    <name type="scientific">Leucocoprinus birnbaumii</name>
    <dbReference type="NCBI Taxonomy" id="56174"/>
    <lineage>
        <taxon>Eukaryota</taxon>
        <taxon>Fungi</taxon>
        <taxon>Dikarya</taxon>
        <taxon>Basidiomycota</taxon>
        <taxon>Agaricomycotina</taxon>
        <taxon>Agaricomycetes</taxon>
        <taxon>Agaricomycetidae</taxon>
        <taxon>Agaricales</taxon>
        <taxon>Agaricineae</taxon>
        <taxon>Agaricaceae</taxon>
        <taxon>Leucocoprinus</taxon>
    </lineage>
</organism>
<dbReference type="SUPFAM" id="SSF56672">
    <property type="entry name" value="DNA/RNA polymerases"/>
    <property type="match status" value="1"/>
</dbReference>
<evidence type="ECO:0000313" key="3">
    <source>
        <dbReference type="Proteomes" id="UP001213000"/>
    </source>
</evidence>
<proteinExistence type="predicted"/>
<dbReference type="Pfam" id="PF00078">
    <property type="entry name" value="RVT_1"/>
    <property type="match status" value="1"/>
</dbReference>
<dbReference type="Proteomes" id="UP001213000">
    <property type="component" value="Unassembled WGS sequence"/>
</dbReference>
<dbReference type="AlphaFoldDB" id="A0AAD5YPQ8"/>
<evidence type="ECO:0000313" key="2">
    <source>
        <dbReference type="EMBL" id="KAJ3552935.1"/>
    </source>
</evidence>
<dbReference type="InterPro" id="IPR000477">
    <property type="entry name" value="RT_dom"/>
</dbReference>
<protein>
    <recommendedName>
        <fullName evidence="1">Reverse transcriptase domain-containing protein</fullName>
    </recommendedName>
</protein>
<feature type="domain" description="Reverse transcriptase" evidence="1">
    <location>
        <begin position="326"/>
        <end position="617"/>
    </location>
</feature>
<comment type="caution">
    <text evidence="2">The sequence shown here is derived from an EMBL/GenBank/DDBJ whole genome shotgun (WGS) entry which is preliminary data.</text>
</comment>
<keyword evidence="3" id="KW-1185">Reference proteome</keyword>
<sequence length="706" mass="80859">MLGYTQDWEIEQHGVPSDHKLVSVQLAKPNTPFIGRGRWTIPKFVLSDRKYLQEVESLGRKLVEKMQKTHDGIEVRTDQNNPQVLMREWKETIINKAKERAKRPPPYIERKINATKAAIDMINADVTLDEDERNLQSAHFEEELKELHQKQEDALRGVTAASDQIYGETVCKPWIDRSKGRPSRELIYKLENPGHANDHTKPKYETKTKNMAEIARTYHESLQTADCVPEQDQEREKAIEEVLKSINNVKLSNDAKAKMAEYINRLEVEMALQSSSNGKAPGLDGILYELWKILSVRFTDLQKSGNEEMAFDAIDMLNIVFNDIEKYGLNHSGNSNFNDGWICKIFKKGDITKIENYRPITVLNTDYKLMTKAIQAKLALVAPDIIHPNQAGFMKKRSIIDHIHTIKMVSELAEISETEEGAIIALDQEKAYDKIAHDYLFKVLESMNFPNHFTKTVKALYDNAKSKIMINGVLSDWFKVSRGVRQGDPLSCLLFNMAIEPLACMIRKSEIRGLKIPNLTEYLKVQMFADDTTVFLSKFDKYGVLREILETWCKAARAKFNVAKTEIIPIGTSIFRRRLIETRQINPDDDEAFPGSIKILEEGDIARILGAWFGHAEAQDSTPWLKMMEKLDSRLRNWLKGKPGVEGRRHILQFEAAGLSQYLTKAQGMPEEIEELLEKKVKLFLWDSETARINMITMSSRIADAI</sequence>
<evidence type="ECO:0000259" key="1">
    <source>
        <dbReference type="PROSITE" id="PS50878"/>
    </source>
</evidence>
<name>A0AAD5YPQ8_9AGAR</name>
<accession>A0AAD5YPQ8</accession>